<dbReference type="EMBL" id="JBHSLW010000005">
    <property type="protein sequence ID" value="MFC5418213.1"/>
    <property type="molecule type" value="Genomic_DNA"/>
</dbReference>
<protein>
    <submittedName>
        <fullName evidence="2">Uncharacterized protein</fullName>
    </submittedName>
</protein>
<dbReference type="RefSeq" id="WP_377795313.1">
    <property type="nucleotide sequence ID" value="NZ_JBHSLW010000005.1"/>
</dbReference>
<comment type="caution">
    <text evidence="2">The sequence shown here is derived from an EMBL/GenBank/DDBJ whole genome shotgun (WGS) entry which is preliminary data.</text>
</comment>
<accession>A0ABW0IIZ5</accession>
<organism evidence="2 3">
    <name type="scientific">Bosea eneae</name>
    <dbReference type="NCBI Taxonomy" id="151454"/>
    <lineage>
        <taxon>Bacteria</taxon>
        <taxon>Pseudomonadati</taxon>
        <taxon>Pseudomonadota</taxon>
        <taxon>Alphaproteobacteria</taxon>
        <taxon>Hyphomicrobiales</taxon>
        <taxon>Boseaceae</taxon>
        <taxon>Bosea</taxon>
    </lineage>
</organism>
<sequence length="110" mass="12330">MSPTFWIAAFLVMVILGLALPMRLPLGPNYWDTDIYLDAAQRIQLGQIPNIDFFTSIGSLGFYLTAWIRAVFPQAQPALLANWAIVPISLPILVLIVRARPERVERLGHS</sequence>
<feature type="transmembrane region" description="Helical" evidence="1">
    <location>
        <begin position="6"/>
        <end position="26"/>
    </location>
</feature>
<feature type="transmembrane region" description="Helical" evidence="1">
    <location>
        <begin position="78"/>
        <end position="97"/>
    </location>
</feature>
<gene>
    <name evidence="2" type="ORF">ACFPOB_01410</name>
</gene>
<keyword evidence="3" id="KW-1185">Reference proteome</keyword>
<reference evidence="3" key="1">
    <citation type="journal article" date="2019" name="Int. J. Syst. Evol. Microbiol.">
        <title>The Global Catalogue of Microorganisms (GCM) 10K type strain sequencing project: providing services to taxonomists for standard genome sequencing and annotation.</title>
        <authorList>
            <consortium name="The Broad Institute Genomics Platform"/>
            <consortium name="The Broad Institute Genome Sequencing Center for Infectious Disease"/>
            <person name="Wu L."/>
            <person name="Ma J."/>
        </authorList>
    </citation>
    <scope>NUCLEOTIDE SEQUENCE [LARGE SCALE GENOMIC DNA]</scope>
    <source>
        <strain evidence="3">NCAIM B.01391</strain>
    </source>
</reference>
<keyword evidence="1" id="KW-1133">Transmembrane helix</keyword>
<evidence type="ECO:0000256" key="1">
    <source>
        <dbReference type="SAM" id="Phobius"/>
    </source>
</evidence>
<dbReference type="Proteomes" id="UP001596053">
    <property type="component" value="Unassembled WGS sequence"/>
</dbReference>
<evidence type="ECO:0000313" key="2">
    <source>
        <dbReference type="EMBL" id="MFC5418213.1"/>
    </source>
</evidence>
<evidence type="ECO:0000313" key="3">
    <source>
        <dbReference type="Proteomes" id="UP001596053"/>
    </source>
</evidence>
<proteinExistence type="predicted"/>
<keyword evidence="1" id="KW-0472">Membrane</keyword>
<keyword evidence="1" id="KW-0812">Transmembrane</keyword>
<name>A0ABW0IIZ5_9HYPH</name>
<feature type="transmembrane region" description="Helical" evidence="1">
    <location>
        <begin position="51"/>
        <end position="72"/>
    </location>
</feature>